<dbReference type="Pfam" id="PF03732">
    <property type="entry name" value="Retrotrans_gag"/>
    <property type="match status" value="1"/>
</dbReference>
<dbReference type="PANTHER" id="PTHR32108">
    <property type="entry name" value="DNA-DIRECTED RNA POLYMERASE SUBUNIT ALPHA"/>
    <property type="match status" value="1"/>
</dbReference>
<feature type="region of interest" description="Disordered" evidence="1">
    <location>
        <begin position="274"/>
        <end position="308"/>
    </location>
</feature>
<dbReference type="Proteomes" id="UP000242715">
    <property type="component" value="Unassembled WGS sequence"/>
</dbReference>
<dbReference type="EMBL" id="DF974946">
    <property type="protein sequence ID" value="GAU51021.1"/>
    <property type="molecule type" value="Genomic_DNA"/>
</dbReference>
<feature type="domain" description="Retrotransposon gag" evidence="2">
    <location>
        <begin position="151"/>
        <end position="240"/>
    </location>
</feature>
<gene>
    <name evidence="3" type="ORF">TSUD_411650</name>
</gene>
<dbReference type="InterPro" id="IPR021109">
    <property type="entry name" value="Peptidase_aspartic_dom_sf"/>
</dbReference>
<evidence type="ECO:0000313" key="3">
    <source>
        <dbReference type="EMBL" id="GAU51021.1"/>
    </source>
</evidence>
<dbReference type="PANTHER" id="PTHR32108:SF9">
    <property type="entry name" value="REVERSE TRANSCRIPTASE RNASE H-LIKE DOMAIN-CONTAINING PROTEIN"/>
    <property type="match status" value="1"/>
</dbReference>
<proteinExistence type="predicted"/>
<evidence type="ECO:0000313" key="4">
    <source>
        <dbReference type="Proteomes" id="UP000242715"/>
    </source>
</evidence>
<dbReference type="OrthoDB" id="1743010at2759"/>
<dbReference type="PROSITE" id="PS00141">
    <property type="entry name" value="ASP_PROTEASE"/>
    <property type="match status" value="1"/>
</dbReference>
<reference evidence="4" key="1">
    <citation type="journal article" date="2017" name="Front. Plant Sci.">
        <title>Climate Clever Clovers: New Paradigm to Reduce the Environmental Footprint of Ruminants by Breeding Low Methanogenic Forages Utilizing Haplotype Variation.</title>
        <authorList>
            <person name="Kaur P."/>
            <person name="Appels R."/>
            <person name="Bayer P.E."/>
            <person name="Keeble-Gagnere G."/>
            <person name="Wang J."/>
            <person name="Hirakawa H."/>
            <person name="Shirasawa K."/>
            <person name="Vercoe P."/>
            <person name="Stefanova K."/>
            <person name="Durmic Z."/>
            <person name="Nichols P."/>
            <person name="Revell C."/>
            <person name="Isobe S.N."/>
            <person name="Edwards D."/>
            <person name="Erskine W."/>
        </authorList>
    </citation>
    <scope>NUCLEOTIDE SEQUENCE [LARGE SCALE GENOMIC DNA]</scope>
    <source>
        <strain evidence="4">cv. Daliak</strain>
    </source>
</reference>
<dbReference type="SUPFAM" id="SSF50630">
    <property type="entry name" value="Acid proteases"/>
    <property type="match status" value="1"/>
</dbReference>
<accession>A0A2Z6P3K7</accession>
<dbReference type="InterPro" id="IPR005162">
    <property type="entry name" value="Retrotrans_gag_dom"/>
</dbReference>
<evidence type="ECO:0000256" key="1">
    <source>
        <dbReference type="SAM" id="MobiDB-lite"/>
    </source>
</evidence>
<keyword evidence="4" id="KW-1185">Reference proteome</keyword>
<dbReference type="CDD" id="cd00303">
    <property type="entry name" value="retropepsin_like"/>
    <property type="match status" value="1"/>
</dbReference>
<dbReference type="AlphaFoldDB" id="A0A2Z6P3K7"/>
<dbReference type="Gene3D" id="2.40.70.10">
    <property type="entry name" value="Acid Proteases"/>
    <property type="match status" value="1"/>
</dbReference>
<evidence type="ECO:0000259" key="2">
    <source>
        <dbReference type="Pfam" id="PF03732"/>
    </source>
</evidence>
<dbReference type="GO" id="GO:0006508">
    <property type="term" value="P:proteolysis"/>
    <property type="evidence" value="ECO:0007669"/>
    <property type="project" value="InterPro"/>
</dbReference>
<dbReference type="InterPro" id="IPR001969">
    <property type="entry name" value="Aspartic_peptidase_AS"/>
</dbReference>
<name>A0A2Z6P3K7_TRISU</name>
<feature type="region of interest" description="Disordered" evidence="1">
    <location>
        <begin position="331"/>
        <end position="366"/>
    </location>
</feature>
<dbReference type="GO" id="GO:0004190">
    <property type="term" value="F:aspartic-type endopeptidase activity"/>
    <property type="evidence" value="ECO:0007669"/>
    <property type="project" value="InterPro"/>
</dbReference>
<feature type="compositionally biased region" description="Pro residues" evidence="1">
    <location>
        <begin position="337"/>
        <end position="351"/>
    </location>
</feature>
<organism evidence="3 4">
    <name type="scientific">Trifolium subterraneum</name>
    <name type="common">Subterranean clover</name>
    <dbReference type="NCBI Taxonomy" id="3900"/>
    <lineage>
        <taxon>Eukaryota</taxon>
        <taxon>Viridiplantae</taxon>
        <taxon>Streptophyta</taxon>
        <taxon>Embryophyta</taxon>
        <taxon>Tracheophyta</taxon>
        <taxon>Spermatophyta</taxon>
        <taxon>Magnoliopsida</taxon>
        <taxon>eudicotyledons</taxon>
        <taxon>Gunneridae</taxon>
        <taxon>Pentapetalae</taxon>
        <taxon>rosids</taxon>
        <taxon>fabids</taxon>
        <taxon>Fabales</taxon>
        <taxon>Fabaceae</taxon>
        <taxon>Papilionoideae</taxon>
        <taxon>50 kb inversion clade</taxon>
        <taxon>NPAAA clade</taxon>
        <taxon>Hologalegina</taxon>
        <taxon>IRL clade</taxon>
        <taxon>Trifolieae</taxon>
        <taxon>Trifolium</taxon>
    </lineage>
</organism>
<protein>
    <recommendedName>
        <fullName evidence="2">Retrotransposon gag domain-containing protein</fullName>
    </recommendedName>
</protein>
<sequence length="1042" mass="115578">MPHNFTPVEEVCNEIPPLEHVSIPVVNVVNASHGVSNGPEGAISPRHAVEGVQMGQPVPTLTTPAVGHNEEEAEKKYKALEERLKAIEGFSAFGLDALDMCLVPDVVVPPKFKTPDFEKYNGLQCPKIHLKRFCTKMSAHVTDEKLMMHVFQDSLSGASLDWYMQLERVQIQNWKDLMDAFLTQYKYNICVAPTRMQLQGMSQKGGESFKEYAQRWREVAARVQPPLLEKELVDTFMSTLLGLYYEKMIGSISSNFSDLVTIGERVEEGIKSGKIQGTTSTQVGVKKSYGGPPRKKEGETNAVSIGPSTRPPFQLPYLQYPYVATLAQGQHQQPAYPMHPPQQPLVVPPQSQPQQNRYPLRNQSGPRGNFERKVMHFDPIPIPYGQILPYLLQKGMVEPKPLPPVAPPYPPHFDNNARCDYHAGSPGHNIENCKAFKYKVQELLDRKLISFKEGGPSVKTNPLPAHASSSVNAIEEVEGLNLLKEVSQIRTPLSAVRESLIGFELFEKLHSCCKDCLVNPASCQGMKESLQKLMDQGLVQIGYSRKDADIAVVESQGSAPFEIPYQRVEIQIHVKKADPMVFHVPAPFSFKSTKEVPWNYLPSVSVGGEPIANVEPVVDNIAGIGGMTRSGRIFTSDQPSKSAANAPVEPLKRKAVEEFGMEVRQSKKMVPQEESEEFLRIIRKSDYKIIDQLGQTPSKISMLSLLLSSEAHMDTLLKILNEAHVTKDITVDQFDGVVANIATSRYLGFNEDELPSDGRNHNKALHISVKCLDGILSKVLVDTGSSLNVMPKTTLDKLASEGASMRPSSLIVKAFDGSKRAVMGEVDLPVLIGPQLFTITFQVMDINPAYSCLLGRPWIHAAGAVTSTLHQKLKFVANNKMIMVLGQEDIMVSHLSSFRYIEADEEAIEVSFQALEIATVTGLKTKRKSSKKGGLAMTSWKAMKEALEEGIPSGWGKVLEICEKKDRFGLGYRPTTKGTLGAAQKKMGTLQEIFRSAGVNYEGHVAMLDDEEEYVPNLVHRCAPDEVLRNWKAWEIPEVVFK</sequence>